<evidence type="ECO:0000313" key="2">
    <source>
        <dbReference type="Proteomes" id="UP001500426"/>
    </source>
</evidence>
<gene>
    <name evidence="1" type="ORF">GCM10022388_19850</name>
</gene>
<organism evidence="1 2">
    <name type="scientific">Flavobacterium chungnamense</name>
    <dbReference type="NCBI Taxonomy" id="706182"/>
    <lineage>
        <taxon>Bacteria</taxon>
        <taxon>Pseudomonadati</taxon>
        <taxon>Bacteroidota</taxon>
        <taxon>Flavobacteriia</taxon>
        <taxon>Flavobacteriales</taxon>
        <taxon>Flavobacteriaceae</taxon>
        <taxon>Flavobacterium</taxon>
    </lineage>
</organism>
<dbReference type="RefSeq" id="WP_345094109.1">
    <property type="nucleotide sequence ID" value="NZ_BAABCS010000018.1"/>
</dbReference>
<reference evidence="2" key="1">
    <citation type="journal article" date="2019" name="Int. J. Syst. Evol. Microbiol.">
        <title>The Global Catalogue of Microorganisms (GCM) 10K type strain sequencing project: providing services to taxonomists for standard genome sequencing and annotation.</title>
        <authorList>
            <consortium name="The Broad Institute Genomics Platform"/>
            <consortium name="The Broad Institute Genome Sequencing Center for Infectious Disease"/>
            <person name="Wu L."/>
            <person name="Ma J."/>
        </authorList>
    </citation>
    <scope>NUCLEOTIDE SEQUENCE [LARGE SCALE GENOMIC DNA]</scope>
    <source>
        <strain evidence="2">JCM 17068</strain>
    </source>
</reference>
<dbReference type="Proteomes" id="UP001500426">
    <property type="component" value="Unassembled WGS sequence"/>
</dbReference>
<sequence length="337" mass="39783">MNEMIESDFEVTLVAQNEKMFFFGAAKELFYHFVFTEKTNDYDEINQYYIHRFELANWLYNLFNKDGEFVLDLPESGIRLTIENPIDLQDKKLSDDSILVIKHNNNTIYFPLKENSFGEMLLKDCEFLTEVYADSVKKPFRKKIISKIIETYDETITYPFSLHSLIIAAFESKVLKTKNNWRQNLGAYRLLKSEFNVSSDIDPYLVTNVISKLPSVVGKKTCDCNNIAACFFDLLYKAYSTFFNEKELLTNEFIDEIKVEKQFHKIWNDLSVKERAVIDYLDYEFGNTPLLNLYLFTPNANIQEYIYKMTYPYQPDSEDDAFVRITASLVWFYLKCM</sequence>
<proteinExistence type="predicted"/>
<dbReference type="EMBL" id="BAABCS010000018">
    <property type="protein sequence ID" value="GAA4053438.1"/>
    <property type="molecule type" value="Genomic_DNA"/>
</dbReference>
<accession>A0ABP7UUM9</accession>
<comment type="caution">
    <text evidence="1">The sequence shown here is derived from an EMBL/GenBank/DDBJ whole genome shotgun (WGS) entry which is preliminary data.</text>
</comment>
<name>A0ABP7UUM9_9FLAO</name>
<evidence type="ECO:0000313" key="1">
    <source>
        <dbReference type="EMBL" id="GAA4053438.1"/>
    </source>
</evidence>
<keyword evidence="2" id="KW-1185">Reference proteome</keyword>
<protein>
    <submittedName>
        <fullName evidence="1">Uncharacterized protein</fullName>
    </submittedName>
</protein>